<dbReference type="OrthoDB" id="5562884at2"/>
<reference evidence="1 2" key="1">
    <citation type="submission" date="2019-05" db="EMBL/GenBank/DDBJ databases">
        <title>Dyadobacter AR-3-8 sp. nov., isolated from arctic soil.</title>
        <authorList>
            <person name="Chaudhary D.K."/>
        </authorList>
    </citation>
    <scope>NUCLEOTIDE SEQUENCE [LARGE SCALE GENOMIC DNA]</scope>
    <source>
        <strain evidence="1 2">AR-3-8</strain>
    </source>
</reference>
<accession>A0A4U6D8J5</accession>
<sequence length="294" mass="32898">MLILAMISFTGAYAQMPNDAVYMSKNTACLALSYTHSSWDKYWENQLKRENLNIGTQTTQVGMAMLAVGVTKNLNVIVSLPYIWTQASAGNMKWSKGFQDVSGWVKYRFYNKAGLSLNAVAGASIPSSNYVPDFMPLSIGLQCKTATGRLVARYRHKTGIYATAYGSYILRSKITIDRDSYLMGETLYNTNRVSVPNAFDYSARVGFTNKAIQTEVYAERSECVNGDYIRRNGMPFPTNNMKSTTVGWYGKFQPKNIGFNARVAYVTRGENVGQAMTYSAGLLYQFRYIKSGKK</sequence>
<proteinExistence type="predicted"/>
<dbReference type="Proteomes" id="UP000304900">
    <property type="component" value="Unassembled WGS sequence"/>
</dbReference>
<dbReference type="AlphaFoldDB" id="A0A4U6D8J5"/>
<keyword evidence="2" id="KW-1185">Reference proteome</keyword>
<protein>
    <submittedName>
        <fullName evidence="1">Uncharacterized protein</fullName>
    </submittedName>
</protein>
<evidence type="ECO:0000313" key="2">
    <source>
        <dbReference type="Proteomes" id="UP000304900"/>
    </source>
</evidence>
<comment type="caution">
    <text evidence="1">The sequence shown here is derived from an EMBL/GenBank/DDBJ whole genome shotgun (WGS) entry which is preliminary data.</text>
</comment>
<dbReference type="EMBL" id="SZVO01000004">
    <property type="protein sequence ID" value="TKT92577.1"/>
    <property type="molecule type" value="Genomic_DNA"/>
</dbReference>
<organism evidence="1 2">
    <name type="scientific">Dyadobacter frigoris</name>
    <dbReference type="NCBI Taxonomy" id="2576211"/>
    <lineage>
        <taxon>Bacteria</taxon>
        <taxon>Pseudomonadati</taxon>
        <taxon>Bacteroidota</taxon>
        <taxon>Cytophagia</taxon>
        <taxon>Cytophagales</taxon>
        <taxon>Spirosomataceae</taxon>
        <taxon>Dyadobacter</taxon>
    </lineage>
</organism>
<name>A0A4U6D8J5_9BACT</name>
<evidence type="ECO:0000313" key="1">
    <source>
        <dbReference type="EMBL" id="TKT92577.1"/>
    </source>
</evidence>
<gene>
    <name evidence="1" type="ORF">FDK13_10665</name>
</gene>